<dbReference type="Proteomes" id="UP000264006">
    <property type="component" value="Chromosome"/>
</dbReference>
<dbReference type="KEGG" id="euz:DVS28_a1017"/>
<dbReference type="InterPro" id="IPR015510">
    <property type="entry name" value="PGRP"/>
</dbReference>
<dbReference type="InterPro" id="IPR006619">
    <property type="entry name" value="PGRP_domain_met/bac"/>
</dbReference>
<organism evidence="5 6">
    <name type="scientific">Euzebya pacifica</name>
    <dbReference type="NCBI Taxonomy" id="1608957"/>
    <lineage>
        <taxon>Bacteria</taxon>
        <taxon>Bacillati</taxon>
        <taxon>Actinomycetota</taxon>
        <taxon>Nitriliruptoria</taxon>
        <taxon>Euzebyales</taxon>
    </lineage>
</organism>
<feature type="chain" id="PRO_5016599877" description="N-acetylmuramoyl-L-alanine amidase" evidence="2">
    <location>
        <begin position="27"/>
        <end position="879"/>
    </location>
</feature>
<protein>
    <recommendedName>
        <fullName evidence="7">N-acetylmuramoyl-L-alanine amidase</fullName>
    </recommendedName>
</protein>
<reference evidence="5 6" key="1">
    <citation type="submission" date="2018-09" db="EMBL/GenBank/DDBJ databases">
        <title>Complete genome sequence of Euzebya sp. DY32-46 isolated from seawater of Pacific Ocean.</title>
        <authorList>
            <person name="Xu L."/>
            <person name="Wu Y.-H."/>
            <person name="Xu X.-W."/>
        </authorList>
    </citation>
    <scope>NUCLEOTIDE SEQUENCE [LARGE SCALE GENOMIC DNA]</scope>
    <source>
        <strain evidence="5 6">DY32-46</strain>
    </source>
</reference>
<dbReference type="PANTHER" id="PTHR11022">
    <property type="entry name" value="PEPTIDOGLYCAN RECOGNITION PROTEIN"/>
    <property type="match status" value="1"/>
</dbReference>
<dbReference type="EMBL" id="CP031165">
    <property type="protein sequence ID" value="AXV05718.1"/>
    <property type="molecule type" value="Genomic_DNA"/>
</dbReference>
<evidence type="ECO:0000256" key="1">
    <source>
        <dbReference type="ARBA" id="ARBA00007553"/>
    </source>
</evidence>
<evidence type="ECO:0000313" key="5">
    <source>
        <dbReference type="EMBL" id="AXV05718.1"/>
    </source>
</evidence>
<evidence type="ECO:0000313" key="6">
    <source>
        <dbReference type="Proteomes" id="UP000264006"/>
    </source>
</evidence>
<comment type="similarity">
    <text evidence="1">Belongs to the N-acetylmuramoyl-L-alanine amidase 2 family.</text>
</comment>
<dbReference type="GO" id="GO:0008745">
    <property type="term" value="F:N-acetylmuramoyl-L-alanine amidase activity"/>
    <property type="evidence" value="ECO:0007669"/>
    <property type="project" value="InterPro"/>
</dbReference>
<dbReference type="InterPro" id="IPR007253">
    <property type="entry name" value="Cell_wall-bd_2"/>
</dbReference>
<dbReference type="AlphaFoldDB" id="A0A346XU21"/>
<keyword evidence="6" id="KW-1185">Reference proteome</keyword>
<feature type="signal peptide" evidence="2">
    <location>
        <begin position="1"/>
        <end position="26"/>
    </location>
</feature>
<name>A0A346XU21_9ACTN</name>
<dbReference type="Gene3D" id="3.40.80.10">
    <property type="entry name" value="Peptidoglycan recognition protein-like"/>
    <property type="match status" value="1"/>
</dbReference>
<dbReference type="SUPFAM" id="SSF55846">
    <property type="entry name" value="N-acetylmuramoyl-L-alanine amidase-like"/>
    <property type="match status" value="1"/>
</dbReference>
<feature type="domain" description="Peptidoglycan recognition protein family" evidence="4">
    <location>
        <begin position="184"/>
        <end position="332"/>
    </location>
</feature>
<dbReference type="Pfam" id="PF01510">
    <property type="entry name" value="Amidase_2"/>
    <property type="match status" value="1"/>
</dbReference>
<feature type="domain" description="N-acetylmuramoyl-L-alanine amidase" evidence="3">
    <location>
        <begin position="197"/>
        <end position="359"/>
    </location>
</feature>
<dbReference type="SMART" id="SM00644">
    <property type="entry name" value="Ami_2"/>
    <property type="match status" value="1"/>
</dbReference>
<evidence type="ECO:0000259" key="4">
    <source>
        <dbReference type="SMART" id="SM00701"/>
    </source>
</evidence>
<evidence type="ECO:0000256" key="2">
    <source>
        <dbReference type="SAM" id="SignalP"/>
    </source>
</evidence>
<accession>A0A346XU21</accession>
<dbReference type="GO" id="GO:0008270">
    <property type="term" value="F:zinc ion binding"/>
    <property type="evidence" value="ECO:0007669"/>
    <property type="project" value="InterPro"/>
</dbReference>
<dbReference type="InterPro" id="IPR002502">
    <property type="entry name" value="Amidase_domain"/>
</dbReference>
<dbReference type="CDD" id="cd06583">
    <property type="entry name" value="PGRP"/>
    <property type="match status" value="1"/>
</dbReference>
<sequence>MRTLVLPALVVAICLLGAIAPTPVEAVVPVRLEHVPLQAPPGGTFAADGIVTSDPQETAPFAMLALALPGEVQVEVRTAQGDGDWSTWTPLGHMHDEGPDPASPEALAAAEAAGPAAERTHPLWTGPADRLQVRALDGDLAGAEAILIDPLGLDRSVPERAWDAMVAAWNGTPRDTATALAAQPTILSRAEWGADESIVEDPPAYAAEVDRMFVHHTVSSNGYSQAQAAAAVRGVQSYHVNGNGWNDIGYNFLIDAYGTIYEGRAGGIDRAVIGAQAGGFNTGSSGVALLGTYTAATPGSAMQTALEQLIAWKADVHHFHPTGTSVAVSAGSSRYPDGQAVTLDNISGHRDVSTTTCPGDGPYNGLPATRTAVRERAGDLIVDQASDITSTRVVRGDPDVDRVTFAATLDPPGDWQIDLRDPAGDVVFRAQGSGTAATGTIDLAGSSWALGSYEWEVSADGRRSALGHLEMEPPVIEGALASPTQALADLDGRLTTPVAVSAVLWPGATWQVDIIGPDGTTVHQQQGSGDRVDASWSEGTAAPGTYLWTVTAEDADPVQGSVEVRYDILDRLADTDDPIAAAAAVSAATFDGGEATVAVIARHDVFADALSGGPLAGRNGPLLLTPSDGLDPRVDAELDRALAPGATIYVLGGTAAVAPAVADRLAVHGQVVRLAGPSRVATAAAVAEVVLDRSGEDRVMIARAGPDDAAPWADALSGGAYGAAAGIPVMLTDTATLSPETADAIDRLDVASTIVLGGTAAVSDAVVADLPSPSRMAGDDRTATAVAVAQRLWSDGGTFDEVLLANGYDSTAWAWALAAAPTAARRGAPLLLTTPTHLAAPTAALLAAGDVRDGTVLGSAALVDPEVSYAASDEIRRGR</sequence>
<dbReference type="SMART" id="SM00701">
    <property type="entry name" value="PGRP"/>
    <property type="match status" value="1"/>
</dbReference>
<dbReference type="InterPro" id="IPR036505">
    <property type="entry name" value="Amidase/PGRP_sf"/>
</dbReference>
<evidence type="ECO:0008006" key="7">
    <source>
        <dbReference type="Google" id="ProtNLM"/>
    </source>
</evidence>
<dbReference type="PANTHER" id="PTHR11022:SF41">
    <property type="entry name" value="PEPTIDOGLYCAN-RECOGNITION PROTEIN LC-RELATED"/>
    <property type="match status" value="1"/>
</dbReference>
<evidence type="ECO:0000259" key="3">
    <source>
        <dbReference type="SMART" id="SM00644"/>
    </source>
</evidence>
<dbReference type="GO" id="GO:0009253">
    <property type="term" value="P:peptidoglycan catabolic process"/>
    <property type="evidence" value="ECO:0007669"/>
    <property type="project" value="InterPro"/>
</dbReference>
<gene>
    <name evidence="5" type="ORF">DVS28_a1017</name>
</gene>
<proteinExistence type="inferred from homology"/>
<keyword evidence="2" id="KW-0732">Signal</keyword>
<dbReference type="Pfam" id="PF04122">
    <property type="entry name" value="CW_binding_2"/>
    <property type="match status" value="3"/>
</dbReference>